<accession>A0A843X1Z8</accession>
<keyword evidence="2" id="KW-1185">Reference proteome</keyword>
<gene>
    <name evidence="1" type="ORF">Taro_043680</name>
</gene>
<dbReference type="Proteomes" id="UP000652761">
    <property type="component" value="Unassembled WGS sequence"/>
</dbReference>
<dbReference type="AlphaFoldDB" id="A0A843X1Z8"/>
<proteinExistence type="predicted"/>
<dbReference type="EMBL" id="NMUH01004775">
    <property type="protein sequence ID" value="MQM10784.1"/>
    <property type="molecule type" value="Genomic_DNA"/>
</dbReference>
<name>A0A843X1Z8_COLES</name>
<sequence>MFHGEYDLDKAESWTHELERIFETMECAEEDQVFHGEYFPDYARRERRDQFHALVQDDLTVLQYHQRFVRLLRHQQQPQQVQQRGRGRGRVMALTREQAEASNLVIGFLEGLLRNPARLEMRQPRRPRSCRDGAPGRDMVATLLSVALRTPILGSLLREYSGLRVRSSETSQQRQGARQAEETGR</sequence>
<organism evidence="1 2">
    <name type="scientific">Colocasia esculenta</name>
    <name type="common">Wild taro</name>
    <name type="synonym">Arum esculentum</name>
    <dbReference type="NCBI Taxonomy" id="4460"/>
    <lineage>
        <taxon>Eukaryota</taxon>
        <taxon>Viridiplantae</taxon>
        <taxon>Streptophyta</taxon>
        <taxon>Embryophyta</taxon>
        <taxon>Tracheophyta</taxon>
        <taxon>Spermatophyta</taxon>
        <taxon>Magnoliopsida</taxon>
        <taxon>Liliopsida</taxon>
        <taxon>Araceae</taxon>
        <taxon>Aroideae</taxon>
        <taxon>Colocasieae</taxon>
        <taxon>Colocasia</taxon>
    </lineage>
</organism>
<evidence type="ECO:0000313" key="2">
    <source>
        <dbReference type="Proteomes" id="UP000652761"/>
    </source>
</evidence>
<evidence type="ECO:0000313" key="1">
    <source>
        <dbReference type="EMBL" id="MQM10784.1"/>
    </source>
</evidence>
<reference evidence="1" key="1">
    <citation type="submission" date="2017-07" db="EMBL/GenBank/DDBJ databases">
        <title>Taro Niue Genome Assembly and Annotation.</title>
        <authorList>
            <person name="Atibalentja N."/>
            <person name="Keating K."/>
            <person name="Fields C.J."/>
        </authorList>
    </citation>
    <scope>NUCLEOTIDE SEQUENCE</scope>
    <source>
        <strain evidence="1">Niue_2</strain>
        <tissue evidence="1">Leaf</tissue>
    </source>
</reference>
<evidence type="ECO:0008006" key="3">
    <source>
        <dbReference type="Google" id="ProtNLM"/>
    </source>
</evidence>
<protein>
    <recommendedName>
        <fullName evidence="3">Retrotransposon gag domain-containing protein</fullName>
    </recommendedName>
</protein>
<comment type="caution">
    <text evidence="1">The sequence shown here is derived from an EMBL/GenBank/DDBJ whole genome shotgun (WGS) entry which is preliminary data.</text>
</comment>